<evidence type="ECO:0000259" key="6">
    <source>
        <dbReference type="Pfam" id="PF00419"/>
    </source>
</evidence>
<keyword evidence="8" id="KW-1185">Reference proteome</keyword>
<dbReference type="InterPro" id="IPR000259">
    <property type="entry name" value="Adhesion_dom_fimbrial"/>
</dbReference>
<dbReference type="EMBL" id="CU468135">
    <property type="protein sequence ID" value="CAO95309.1"/>
    <property type="molecule type" value="Genomic_DNA"/>
</dbReference>
<feature type="domain" description="Fimbrial-type adhesion" evidence="6">
    <location>
        <begin position="31"/>
        <end position="188"/>
    </location>
</feature>
<feature type="signal peptide" evidence="5">
    <location>
        <begin position="1"/>
        <end position="17"/>
    </location>
</feature>
<name>B2VGY7_ERWT9</name>
<dbReference type="eggNOG" id="COG3539">
    <property type="taxonomic scope" value="Bacteria"/>
</dbReference>
<dbReference type="AlphaFoldDB" id="B2VGY7"/>
<dbReference type="PANTHER" id="PTHR33420:SF3">
    <property type="entry name" value="FIMBRIAL SUBUNIT ELFA"/>
    <property type="match status" value="1"/>
</dbReference>
<dbReference type="SUPFAM" id="SSF49401">
    <property type="entry name" value="Bacterial adhesins"/>
    <property type="match status" value="1"/>
</dbReference>
<dbReference type="GO" id="GO:0043709">
    <property type="term" value="P:cell adhesion involved in single-species biofilm formation"/>
    <property type="evidence" value="ECO:0007669"/>
    <property type="project" value="TreeGrafter"/>
</dbReference>
<dbReference type="STRING" id="465817.ETA_02630"/>
<dbReference type="Gene3D" id="2.60.40.1090">
    <property type="entry name" value="Fimbrial-type adhesion domain"/>
    <property type="match status" value="1"/>
</dbReference>
<sequence length="188" mass="20300">MPLTLCAILLWLPSSHASDNWEIEGSHGTLQVQGNLTESACRLDMSSARQDVWMKDTGTARLAVPGDRAAPVAFEMRLTDCLRTQAGQRDGRTGALSWSSVQPTVSVSFHAPADMDNPQLVKAQGVSGLGLRLLDSRGEDVRLGSRGKPLFLTPGHSSLYYTVIPERTSAPLLAGAYRAAVDFQLSYD</sequence>
<proteinExistence type="inferred from homology"/>
<comment type="subcellular location">
    <subcellularLocation>
        <location evidence="1">Fimbrium</location>
    </subcellularLocation>
</comment>
<evidence type="ECO:0000256" key="1">
    <source>
        <dbReference type="ARBA" id="ARBA00004561"/>
    </source>
</evidence>
<comment type="similarity">
    <text evidence="2">Belongs to the fimbrial protein family.</text>
</comment>
<dbReference type="Proteomes" id="UP000001726">
    <property type="component" value="Chromosome"/>
</dbReference>
<dbReference type="HOGENOM" id="CLU_088965_1_0_6"/>
<gene>
    <name evidence="7" type="primary">mrfX</name>
    <name evidence="7" type="ordered locus">ETA_02630</name>
</gene>
<evidence type="ECO:0000256" key="3">
    <source>
        <dbReference type="ARBA" id="ARBA00022729"/>
    </source>
</evidence>
<dbReference type="PANTHER" id="PTHR33420">
    <property type="entry name" value="FIMBRIAL SUBUNIT ELFA-RELATED"/>
    <property type="match status" value="1"/>
</dbReference>
<feature type="chain" id="PRO_5002782231" evidence="5">
    <location>
        <begin position="18"/>
        <end position="188"/>
    </location>
</feature>
<keyword evidence="3 5" id="KW-0732">Signal</keyword>
<organism evidence="7 8">
    <name type="scientific">Erwinia tasmaniensis (strain DSM 17950 / CFBP 7177 / CIP 109463 / NCPPB 4357 / Et1/99)</name>
    <dbReference type="NCBI Taxonomy" id="465817"/>
    <lineage>
        <taxon>Bacteria</taxon>
        <taxon>Pseudomonadati</taxon>
        <taxon>Pseudomonadota</taxon>
        <taxon>Gammaproteobacteria</taxon>
        <taxon>Enterobacterales</taxon>
        <taxon>Erwiniaceae</taxon>
        <taxon>Erwinia</taxon>
    </lineage>
</organism>
<dbReference type="InterPro" id="IPR036937">
    <property type="entry name" value="Adhesion_dom_fimbrial_sf"/>
</dbReference>
<reference evidence="7 8" key="1">
    <citation type="journal article" date="2008" name="Environ. Microbiol.">
        <title>The genome of Erwinia tasmaniensis strain Et1/99, a non-pathogenic bacterium in the genus Erwinia.</title>
        <authorList>
            <person name="Kube M."/>
            <person name="Migdoll A.M."/>
            <person name="Mueller I."/>
            <person name="Kuhl H."/>
            <person name="Beck A."/>
            <person name="Reinhardt R."/>
            <person name="Geider K."/>
        </authorList>
    </citation>
    <scope>NUCLEOTIDE SEQUENCE [LARGE SCALE GENOMIC DNA]</scope>
    <source>
        <strain evidence="8">DSM 17950 / CFBP 7177 / CIP 109463 / NCPPB 4357 / Et1/99</strain>
    </source>
</reference>
<keyword evidence="4" id="KW-0281">Fimbrium</keyword>
<dbReference type="InterPro" id="IPR050263">
    <property type="entry name" value="Bact_Fimbrial_Adh_Pro"/>
</dbReference>
<dbReference type="KEGG" id="eta:ETA_02630"/>
<evidence type="ECO:0000256" key="5">
    <source>
        <dbReference type="SAM" id="SignalP"/>
    </source>
</evidence>
<evidence type="ECO:0000313" key="8">
    <source>
        <dbReference type="Proteomes" id="UP000001726"/>
    </source>
</evidence>
<protein>
    <submittedName>
        <fullName evidence="7">MrfX protein</fullName>
    </submittedName>
</protein>
<evidence type="ECO:0000313" key="7">
    <source>
        <dbReference type="EMBL" id="CAO95309.1"/>
    </source>
</evidence>
<accession>B2VGY7</accession>
<evidence type="ECO:0000256" key="2">
    <source>
        <dbReference type="ARBA" id="ARBA00006671"/>
    </source>
</evidence>
<dbReference type="InterPro" id="IPR008966">
    <property type="entry name" value="Adhesion_dom_sf"/>
</dbReference>
<dbReference type="Pfam" id="PF00419">
    <property type="entry name" value="Fimbrial"/>
    <property type="match status" value="1"/>
</dbReference>
<evidence type="ECO:0000256" key="4">
    <source>
        <dbReference type="ARBA" id="ARBA00023263"/>
    </source>
</evidence>
<dbReference type="GO" id="GO:0009289">
    <property type="term" value="C:pilus"/>
    <property type="evidence" value="ECO:0007669"/>
    <property type="project" value="UniProtKB-SubCell"/>
</dbReference>